<evidence type="ECO:0000259" key="4">
    <source>
        <dbReference type="Pfam" id="PF00195"/>
    </source>
</evidence>
<gene>
    <name evidence="6" type="ORF">KK062_02075</name>
</gene>
<sequence>MSYITAIGTANPRHRFDQVAIADFMVKAMKLDASESRKLRTIFKAAGISTRYSVLQDYGKTEDFTFFANSPDGEPFPDTAKRMALFRQQALPLSLAAVANLQGNASLKDLTCVTHLVLVSCTGMYAPGLDIELVHALGLSTSVQRTSINFMGCYAAFNALKVADAFCNADPAACVLVVCTELCSIHFQQHPSDDNILANALFADGSAALLVQAKPAGIKSLLCEAFHNDFSISGQHDMAWQIGNHGFEMMLSSYVPDVIGRGIGDLTARLLKKISLQISDISYFAIHPGGRKILEAIEAKLGLTREQNAPAYQVLADFGNMSSVTVVFVLQEIFRKVAREDNGKHILSFAFGPGLTLESMLLRIQTS</sequence>
<name>A0AAP2DVM3_9BACT</name>
<dbReference type="InterPro" id="IPR001099">
    <property type="entry name" value="Chalcone/stilbene_synt_N"/>
</dbReference>
<comment type="caution">
    <text evidence="6">The sequence shown here is derived from an EMBL/GenBank/DDBJ whole genome shotgun (WGS) entry which is preliminary data.</text>
</comment>
<evidence type="ECO:0000256" key="1">
    <source>
        <dbReference type="ARBA" id="ARBA00005531"/>
    </source>
</evidence>
<accession>A0AAP2DVM3</accession>
<feature type="domain" description="Chalcone/stilbene synthase C-terminal" evidence="5">
    <location>
        <begin position="233"/>
        <end position="363"/>
    </location>
</feature>
<dbReference type="InterPro" id="IPR012328">
    <property type="entry name" value="Chalcone/stilbene_synt_C"/>
</dbReference>
<dbReference type="RefSeq" id="WP_254082566.1">
    <property type="nucleotide sequence ID" value="NZ_JAHESE010000001.1"/>
</dbReference>
<feature type="domain" description="Chalcone/stilbene synthase N-terminal" evidence="4">
    <location>
        <begin position="4"/>
        <end position="215"/>
    </location>
</feature>
<organism evidence="6 7">
    <name type="scientific">Dawidia cretensis</name>
    <dbReference type="NCBI Taxonomy" id="2782350"/>
    <lineage>
        <taxon>Bacteria</taxon>
        <taxon>Pseudomonadati</taxon>
        <taxon>Bacteroidota</taxon>
        <taxon>Cytophagia</taxon>
        <taxon>Cytophagales</taxon>
        <taxon>Chryseotaleaceae</taxon>
        <taxon>Dawidia</taxon>
    </lineage>
</organism>
<dbReference type="GO" id="GO:0030639">
    <property type="term" value="P:polyketide biosynthetic process"/>
    <property type="evidence" value="ECO:0007669"/>
    <property type="project" value="TreeGrafter"/>
</dbReference>
<dbReference type="AlphaFoldDB" id="A0AAP2DVM3"/>
<feature type="active site" description="Acyl-thioester intermediate" evidence="3">
    <location>
        <position position="153"/>
    </location>
</feature>
<dbReference type="EMBL" id="JAHESE010000001">
    <property type="protein sequence ID" value="MBT1706987.1"/>
    <property type="molecule type" value="Genomic_DNA"/>
</dbReference>
<evidence type="ECO:0000259" key="5">
    <source>
        <dbReference type="Pfam" id="PF02797"/>
    </source>
</evidence>
<dbReference type="InterPro" id="IPR011141">
    <property type="entry name" value="Polyketide_synthase_type-III"/>
</dbReference>
<dbReference type="CDD" id="cd00831">
    <property type="entry name" value="CHS_like"/>
    <property type="match status" value="1"/>
</dbReference>
<dbReference type="InterPro" id="IPR016039">
    <property type="entry name" value="Thiolase-like"/>
</dbReference>
<dbReference type="SUPFAM" id="SSF53901">
    <property type="entry name" value="Thiolase-like"/>
    <property type="match status" value="1"/>
</dbReference>
<dbReference type="Pfam" id="PF02797">
    <property type="entry name" value="Chal_sti_synt_C"/>
    <property type="match status" value="1"/>
</dbReference>
<evidence type="ECO:0000256" key="3">
    <source>
        <dbReference type="PIRSR" id="PIRSR000451-1"/>
    </source>
</evidence>
<dbReference type="PANTHER" id="PTHR11877:SF46">
    <property type="entry name" value="TYPE III POLYKETIDE SYNTHASE A"/>
    <property type="match status" value="1"/>
</dbReference>
<proteinExistence type="inferred from homology"/>
<keyword evidence="7" id="KW-1185">Reference proteome</keyword>
<dbReference type="Proteomes" id="UP001319080">
    <property type="component" value="Unassembled WGS sequence"/>
</dbReference>
<keyword evidence="2" id="KW-0808">Transferase</keyword>
<reference evidence="6 7" key="1">
    <citation type="submission" date="2021-05" db="EMBL/GenBank/DDBJ databases">
        <title>A Polyphasic approach of four new species of the genus Ohtaekwangia: Ohtaekwangia histidinii sp. nov., Ohtaekwangia cretensis sp. nov., Ohtaekwangia indiensis sp. nov., Ohtaekwangia reichenbachii sp. nov. from diverse environment.</title>
        <authorList>
            <person name="Octaviana S."/>
        </authorList>
    </citation>
    <scope>NUCLEOTIDE SEQUENCE [LARGE SCALE GENOMIC DNA]</scope>
    <source>
        <strain evidence="6 7">PWU5</strain>
    </source>
</reference>
<protein>
    <submittedName>
        <fullName evidence="6">Type III polyketide synthase</fullName>
    </submittedName>
</protein>
<evidence type="ECO:0000313" key="7">
    <source>
        <dbReference type="Proteomes" id="UP001319080"/>
    </source>
</evidence>
<dbReference type="Pfam" id="PF00195">
    <property type="entry name" value="Chal_sti_synt_N"/>
    <property type="match status" value="1"/>
</dbReference>
<dbReference type="PIRSF" id="PIRSF000451">
    <property type="entry name" value="PKS_III"/>
    <property type="match status" value="1"/>
</dbReference>
<comment type="similarity">
    <text evidence="1">Belongs to the thiolase-like superfamily. Chalcone/stilbene synthases family.</text>
</comment>
<dbReference type="PANTHER" id="PTHR11877">
    <property type="entry name" value="HYDROXYMETHYLGLUTARYL-COA SYNTHASE"/>
    <property type="match status" value="1"/>
</dbReference>
<dbReference type="GO" id="GO:0016747">
    <property type="term" value="F:acyltransferase activity, transferring groups other than amino-acyl groups"/>
    <property type="evidence" value="ECO:0007669"/>
    <property type="project" value="InterPro"/>
</dbReference>
<evidence type="ECO:0000256" key="2">
    <source>
        <dbReference type="ARBA" id="ARBA00022679"/>
    </source>
</evidence>
<dbReference type="Gene3D" id="3.40.47.10">
    <property type="match status" value="2"/>
</dbReference>
<evidence type="ECO:0000313" key="6">
    <source>
        <dbReference type="EMBL" id="MBT1706987.1"/>
    </source>
</evidence>